<sequence>MAQGAGAAQHGASLQSGQYHYRTGFSLSSQAFSFQLPALAPAPKPYLVLVLDHVPKSNLYFLSTLNCTYTTWASYHEPVSARIRGFVLFFFFFSSSIRLLKTHTHTTRRAQPRYQFSFSFCFLFFCSRCSSLFLAFALVLTDCGDVIISFLPSSL</sequence>
<keyword evidence="1" id="KW-0472">Membrane</keyword>
<dbReference type="AlphaFoldDB" id="A0AAD4LZR3"/>
<dbReference type="Proteomes" id="UP001203297">
    <property type="component" value="Unassembled WGS sequence"/>
</dbReference>
<protein>
    <submittedName>
        <fullName evidence="2">Uncharacterized protein</fullName>
    </submittedName>
</protein>
<evidence type="ECO:0000313" key="2">
    <source>
        <dbReference type="EMBL" id="KAI0296743.1"/>
    </source>
</evidence>
<evidence type="ECO:0000313" key="3">
    <source>
        <dbReference type="Proteomes" id="UP001203297"/>
    </source>
</evidence>
<accession>A0AAD4LZR3</accession>
<dbReference type="EMBL" id="WTXG01000046">
    <property type="protein sequence ID" value="KAI0296743.1"/>
    <property type="molecule type" value="Genomic_DNA"/>
</dbReference>
<feature type="transmembrane region" description="Helical" evidence="1">
    <location>
        <begin position="120"/>
        <end position="140"/>
    </location>
</feature>
<feature type="transmembrane region" description="Helical" evidence="1">
    <location>
        <begin position="81"/>
        <end position="100"/>
    </location>
</feature>
<keyword evidence="1" id="KW-0812">Transmembrane</keyword>
<feature type="non-terminal residue" evidence="2">
    <location>
        <position position="155"/>
    </location>
</feature>
<reference evidence="2" key="1">
    <citation type="journal article" date="2022" name="New Phytol.">
        <title>Evolutionary transition to the ectomycorrhizal habit in the genomes of a hyperdiverse lineage of mushroom-forming fungi.</title>
        <authorList>
            <person name="Looney B."/>
            <person name="Miyauchi S."/>
            <person name="Morin E."/>
            <person name="Drula E."/>
            <person name="Courty P.E."/>
            <person name="Kohler A."/>
            <person name="Kuo A."/>
            <person name="LaButti K."/>
            <person name="Pangilinan J."/>
            <person name="Lipzen A."/>
            <person name="Riley R."/>
            <person name="Andreopoulos W."/>
            <person name="He G."/>
            <person name="Johnson J."/>
            <person name="Nolan M."/>
            <person name="Tritt A."/>
            <person name="Barry K.W."/>
            <person name="Grigoriev I.V."/>
            <person name="Nagy L.G."/>
            <person name="Hibbett D."/>
            <person name="Henrissat B."/>
            <person name="Matheny P.B."/>
            <person name="Labbe J."/>
            <person name="Martin F.M."/>
        </authorList>
    </citation>
    <scope>NUCLEOTIDE SEQUENCE</scope>
    <source>
        <strain evidence="2">BPL690</strain>
    </source>
</reference>
<evidence type="ECO:0000256" key="1">
    <source>
        <dbReference type="SAM" id="Phobius"/>
    </source>
</evidence>
<organism evidence="2 3">
    <name type="scientific">Multifurca ochricompacta</name>
    <dbReference type="NCBI Taxonomy" id="376703"/>
    <lineage>
        <taxon>Eukaryota</taxon>
        <taxon>Fungi</taxon>
        <taxon>Dikarya</taxon>
        <taxon>Basidiomycota</taxon>
        <taxon>Agaricomycotina</taxon>
        <taxon>Agaricomycetes</taxon>
        <taxon>Russulales</taxon>
        <taxon>Russulaceae</taxon>
        <taxon>Multifurca</taxon>
    </lineage>
</organism>
<gene>
    <name evidence="2" type="ORF">B0F90DRAFT_1744753</name>
</gene>
<keyword evidence="3" id="KW-1185">Reference proteome</keyword>
<proteinExistence type="predicted"/>
<comment type="caution">
    <text evidence="2">The sequence shown here is derived from an EMBL/GenBank/DDBJ whole genome shotgun (WGS) entry which is preliminary data.</text>
</comment>
<keyword evidence="1" id="KW-1133">Transmembrane helix</keyword>
<name>A0AAD4LZR3_9AGAM</name>